<dbReference type="SUPFAM" id="SSF53756">
    <property type="entry name" value="UDP-Glycosyltransferase/glycogen phosphorylase"/>
    <property type="match status" value="1"/>
</dbReference>
<evidence type="ECO:0000313" key="3">
    <source>
        <dbReference type="EMBL" id="AEI36980.1"/>
    </source>
</evidence>
<proteinExistence type="predicted"/>
<evidence type="ECO:0000256" key="1">
    <source>
        <dbReference type="ARBA" id="ARBA00022679"/>
    </source>
</evidence>
<dbReference type="GO" id="GO:0016757">
    <property type="term" value="F:glycosyltransferase activity"/>
    <property type="evidence" value="ECO:0007669"/>
    <property type="project" value="InterPro"/>
</dbReference>
<evidence type="ECO:0000259" key="2">
    <source>
        <dbReference type="Pfam" id="PF00534"/>
    </source>
</evidence>
<dbReference type="Pfam" id="PF00534">
    <property type="entry name" value="Glycos_transf_1"/>
    <property type="match status" value="1"/>
</dbReference>
<accession>F8ET90</accession>
<dbReference type="CDD" id="cd03809">
    <property type="entry name" value="GT4_MtfB-like"/>
    <property type="match status" value="1"/>
</dbReference>
<dbReference type="PATRIC" id="fig|579138.3.peg.84"/>
<gene>
    <name evidence="3" type="ordered locus">Zymop_0076</name>
</gene>
<dbReference type="AlphaFoldDB" id="F8ET90"/>
<name>F8ET90_ZYMMT</name>
<organism evidence="3 4">
    <name type="scientific">Zymomonas mobilis subsp. pomaceae (strain ATCC 29192 / DSM 22645 / JCM 10191 / CCUG 17912 / NBRC 13757 / NCIMB 11200 / NRRL B-4491 / Barker I)</name>
    <dbReference type="NCBI Taxonomy" id="579138"/>
    <lineage>
        <taxon>Bacteria</taxon>
        <taxon>Pseudomonadati</taxon>
        <taxon>Pseudomonadota</taxon>
        <taxon>Alphaproteobacteria</taxon>
        <taxon>Sphingomonadales</taxon>
        <taxon>Zymomonadaceae</taxon>
        <taxon>Zymomonas</taxon>
    </lineage>
</organism>
<dbReference type="InterPro" id="IPR001296">
    <property type="entry name" value="Glyco_trans_1"/>
</dbReference>
<protein>
    <submittedName>
        <fullName evidence="3">Glycosyl transferase group 1</fullName>
    </submittedName>
</protein>
<evidence type="ECO:0000313" key="4">
    <source>
        <dbReference type="Proteomes" id="UP000000491"/>
    </source>
</evidence>
<keyword evidence="1 3" id="KW-0808">Transferase</keyword>
<dbReference type="eggNOG" id="COG0438">
    <property type="taxonomic scope" value="Bacteria"/>
</dbReference>
<dbReference type="RefSeq" id="WP_013933381.1">
    <property type="nucleotide sequence ID" value="NC_015709.1"/>
</dbReference>
<sequence length="436" mass="49642">MTYKIFVDGLNLAIKHGTGIASYTRSLLEAAKNLGYQTGAVYGRNVDNSDNKILQEILFYCEETPNKKIKKIFSTINRLLNQYKNNNAVPYKITDNDFVDKRNLSYLNNNLNYIYNYPNIFNFSKTYFKSSHKFLSIDLEDKPEIMHWTHLIPIRSVGSINFYTIHDLVPFTHPYADRSDKVMNWQIIRQIIENGDHILTVSEASRQDILRLFKAPENQVTNLYQAVGFEDALKNRPEHLVERDLNGLFGLEYGHYFLFYGAIEPKKNVKRLIEAYMAADCPGYPLVIVSGRSWSAEQDHALIEQLKDRDLPGKKKIIQLDYMSRSQLVSVVKGARALVFPSIAEGFGLPVAEAMSLGTPVISSTHPAIQEIAGEAALLVDPYDVDALAEAISAIAEDANLVKTLRQRGPLQAEQFSMENYKNRLKDFYQEFGFSI</sequence>
<dbReference type="PANTHER" id="PTHR46401">
    <property type="entry name" value="GLYCOSYLTRANSFERASE WBBK-RELATED"/>
    <property type="match status" value="1"/>
</dbReference>
<dbReference type="EMBL" id="CP002865">
    <property type="protein sequence ID" value="AEI36980.1"/>
    <property type="molecule type" value="Genomic_DNA"/>
</dbReference>
<dbReference type="STRING" id="579138.Zymop_0076"/>
<feature type="domain" description="Glycosyl transferase family 1" evidence="2">
    <location>
        <begin position="256"/>
        <end position="409"/>
    </location>
</feature>
<reference evidence="3 4" key="1">
    <citation type="journal article" date="2011" name="J. Bacteriol.">
        <title>Genome sequence of the ethanol-producing Zymomonas mobilis subsp. pomaceae lectotype strain ATCC 29192.</title>
        <authorList>
            <person name="Kouvelis V.N."/>
            <person name="Davenport K.W."/>
            <person name="Brettin T.S."/>
            <person name="Bruce D."/>
            <person name="Detter C."/>
            <person name="Han C.S."/>
            <person name="Nolan M."/>
            <person name="Tapia R."/>
            <person name="Damoulaki A."/>
            <person name="Kyrpides N.C."/>
            <person name="Typas M.A."/>
            <person name="Pappas K.M."/>
        </authorList>
    </citation>
    <scope>NUCLEOTIDE SEQUENCE [LARGE SCALE GENOMIC DNA]</scope>
    <source>
        <strain evidence="4">ATCC 29192 / DSM 22645 / JCM 10191 / CCUG 17912 / NBRC 13757 / NCIMB 11200 / NRRL B-4491 / Barker I</strain>
    </source>
</reference>
<dbReference type="KEGG" id="zmp:Zymop_0076"/>
<dbReference type="PANTHER" id="PTHR46401:SF2">
    <property type="entry name" value="GLYCOSYLTRANSFERASE WBBK-RELATED"/>
    <property type="match status" value="1"/>
</dbReference>
<dbReference type="Gene3D" id="3.40.50.2000">
    <property type="entry name" value="Glycogen Phosphorylase B"/>
    <property type="match status" value="2"/>
</dbReference>
<dbReference type="HOGENOM" id="CLU_009583_27_6_5"/>
<dbReference type="Proteomes" id="UP000000491">
    <property type="component" value="Chromosome"/>
</dbReference>